<dbReference type="InterPro" id="IPR012338">
    <property type="entry name" value="Beta-lactam/transpept-like"/>
</dbReference>
<dbReference type="EMBL" id="JAAGWY010000002">
    <property type="protein sequence ID" value="NEN06186.1"/>
    <property type="molecule type" value="Genomic_DNA"/>
</dbReference>
<dbReference type="GO" id="GO:0006508">
    <property type="term" value="P:proteolysis"/>
    <property type="evidence" value="ECO:0007669"/>
    <property type="project" value="InterPro"/>
</dbReference>
<dbReference type="PRINTS" id="PR00725">
    <property type="entry name" value="DADACBPTASE1"/>
</dbReference>
<feature type="active site" description="Proton acceptor" evidence="7">
    <location>
        <position position="66"/>
    </location>
</feature>
<comment type="similarity">
    <text evidence="1 9">Belongs to the peptidase S11 family.</text>
</comment>
<keyword evidence="4" id="KW-0133">Cell shape</keyword>
<dbReference type="GO" id="GO:0008360">
    <property type="term" value="P:regulation of cell shape"/>
    <property type="evidence" value="ECO:0007669"/>
    <property type="project" value="UniProtKB-KW"/>
</dbReference>
<organism evidence="11 12">
    <name type="scientific">Leifsonia tongyongensis</name>
    <dbReference type="NCBI Taxonomy" id="1268043"/>
    <lineage>
        <taxon>Bacteria</taxon>
        <taxon>Bacillati</taxon>
        <taxon>Actinomycetota</taxon>
        <taxon>Actinomycetes</taxon>
        <taxon>Micrococcales</taxon>
        <taxon>Microbacteriaceae</taxon>
        <taxon>Leifsonia</taxon>
    </lineage>
</organism>
<dbReference type="AlphaFoldDB" id="A0A6L9XY16"/>
<keyword evidence="3" id="KW-0378">Hydrolase</keyword>
<name>A0A6L9XY16_9MICO</name>
<dbReference type="Gene3D" id="3.40.710.10">
    <property type="entry name" value="DD-peptidase/beta-lactamase superfamily"/>
    <property type="match status" value="1"/>
</dbReference>
<evidence type="ECO:0000256" key="6">
    <source>
        <dbReference type="ARBA" id="ARBA00023316"/>
    </source>
</evidence>
<evidence type="ECO:0000313" key="12">
    <source>
        <dbReference type="Proteomes" id="UP000474967"/>
    </source>
</evidence>
<evidence type="ECO:0000256" key="7">
    <source>
        <dbReference type="PIRSR" id="PIRSR618044-1"/>
    </source>
</evidence>
<keyword evidence="12" id="KW-1185">Reference proteome</keyword>
<reference evidence="11 12" key="1">
    <citation type="journal article" date="2014" name="J. Microbiol.">
        <title>Diaminobutyricibacter tongyongensis gen. nov., sp. nov. and Homoserinibacter gongjuensis gen. nov., sp. nov. belong to the family Microbacteriaceae.</title>
        <authorList>
            <person name="Kim S.J."/>
            <person name="Ahn J.H."/>
            <person name="Weon H.Y."/>
            <person name="Hamada M."/>
            <person name="Suzuki K."/>
            <person name="Kwon S.W."/>
        </authorList>
    </citation>
    <scope>NUCLEOTIDE SEQUENCE [LARGE SCALE GENOMIC DNA]</scope>
    <source>
        <strain evidence="11 12">NBRC 108724</strain>
    </source>
</reference>
<keyword evidence="2" id="KW-0732">Signal</keyword>
<keyword evidence="11" id="KW-0121">Carboxypeptidase</keyword>
<comment type="caution">
    <text evidence="11">The sequence shown here is derived from an EMBL/GenBank/DDBJ whole genome shotgun (WGS) entry which is preliminary data.</text>
</comment>
<proteinExistence type="inferred from homology"/>
<evidence type="ECO:0000256" key="8">
    <source>
        <dbReference type="PIRSR" id="PIRSR618044-2"/>
    </source>
</evidence>
<dbReference type="GO" id="GO:0009002">
    <property type="term" value="F:serine-type D-Ala-D-Ala carboxypeptidase activity"/>
    <property type="evidence" value="ECO:0007669"/>
    <property type="project" value="InterPro"/>
</dbReference>
<feature type="domain" description="Peptidase S11 D-alanyl-D-alanine carboxypeptidase A N-terminal" evidence="10">
    <location>
        <begin position="56"/>
        <end position="264"/>
    </location>
</feature>
<evidence type="ECO:0000256" key="2">
    <source>
        <dbReference type="ARBA" id="ARBA00022729"/>
    </source>
</evidence>
<protein>
    <submittedName>
        <fullName evidence="11">D-alanyl-D-alanine carboxypeptidase</fullName>
    </submittedName>
</protein>
<dbReference type="InterPro" id="IPR001967">
    <property type="entry name" value="Peptidase_S11_N"/>
</dbReference>
<keyword evidence="5" id="KW-0573">Peptidoglycan synthesis</keyword>
<evidence type="ECO:0000259" key="10">
    <source>
        <dbReference type="Pfam" id="PF00768"/>
    </source>
</evidence>
<dbReference type="SUPFAM" id="SSF56601">
    <property type="entry name" value="beta-lactamase/transpeptidase-like"/>
    <property type="match status" value="1"/>
</dbReference>
<dbReference type="Pfam" id="PF00768">
    <property type="entry name" value="Peptidase_S11"/>
    <property type="match status" value="1"/>
</dbReference>
<sequence>MYVTGSLVAPMPATAAVTEHETAIAQPAAQLSWPGFGASAITALDYPGVSEFHGTNASLPIASMTKTITALVVLAKKPLKAGDDGPSIRFTAADVAVWNQVIADGGSWAPVVAGTSMTEKQALTAMLLPSANNYAISLANWAFGSVGAYLKAAKAWLSSHNLSGTHVVDASGLDPGSRSTTKDLIAIGKLVLADPVLPSIVATKEATLPGAGLQQNTNVLLGVDGIDGIKTGNTDQAGNCLLFSADVAVGSSTVRVLGVVVGAPTHDALWAAVKTLLVSMQNGFHEVDVATDGQVFGTYTTVWGAKSKLVATSTKMFLVWSDTPVSVSIQTRPVQTGNAGEVVGEVSFTLNGKTETAQLALQSKLPDPGFWWRLGHPGGLGA</sequence>
<keyword evidence="11" id="KW-0645">Protease</keyword>
<evidence type="ECO:0000256" key="3">
    <source>
        <dbReference type="ARBA" id="ARBA00022801"/>
    </source>
</evidence>
<feature type="binding site" evidence="8">
    <location>
        <position position="230"/>
    </location>
    <ligand>
        <name>substrate</name>
    </ligand>
</feature>
<evidence type="ECO:0000256" key="1">
    <source>
        <dbReference type="ARBA" id="ARBA00007164"/>
    </source>
</evidence>
<feature type="active site" evidence="7">
    <location>
        <position position="130"/>
    </location>
</feature>
<evidence type="ECO:0000256" key="5">
    <source>
        <dbReference type="ARBA" id="ARBA00022984"/>
    </source>
</evidence>
<dbReference type="GO" id="GO:0009252">
    <property type="term" value="P:peptidoglycan biosynthetic process"/>
    <property type="evidence" value="ECO:0007669"/>
    <property type="project" value="UniProtKB-KW"/>
</dbReference>
<evidence type="ECO:0000256" key="4">
    <source>
        <dbReference type="ARBA" id="ARBA00022960"/>
    </source>
</evidence>
<evidence type="ECO:0000313" key="11">
    <source>
        <dbReference type="EMBL" id="NEN06186.1"/>
    </source>
</evidence>
<gene>
    <name evidence="11" type="ORF">G3T36_09890</name>
</gene>
<dbReference type="GO" id="GO:0071555">
    <property type="term" value="P:cell wall organization"/>
    <property type="evidence" value="ECO:0007669"/>
    <property type="project" value="UniProtKB-KW"/>
</dbReference>
<feature type="active site" description="Acyl-ester intermediate" evidence="7">
    <location>
        <position position="63"/>
    </location>
</feature>
<keyword evidence="6" id="KW-0961">Cell wall biogenesis/degradation</keyword>
<accession>A0A6L9XY16</accession>
<dbReference type="InterPro" id="IPR018044">
    <property type="entry name" value="Peptidase_S11"/>
</dbReference>
<dbReference type="Proteomes" id="UP000474967">
    <property type="component" value="Unassembled WGS sequence"/>
</dbReference>
<evidence type="ECO:0000256" key="9">
    <source>
        <dbReference type="RuleBase" id="RU004016"/>
    </source>
</evidence>